<feature type="binding site" evidence="3">
    <location>
        <position position="77"/>
    </location>
    <ligand>
        <name>Mg(2+)</name>
        <dbReference type="ChEBI" id="CHEBI:18420"/>
        <label>1</label>
    </ligand>
</feature>
<feature type="binding site" evidence="3">
    <location>
        <position position="336"/>
    </location>
    <ligand>
        <name>Mg(2+)</name>
        <dbReference type="ChEBI" id="CHEBI:18420"/>
        <label>1</label>
    </ligand>
</feature>
<comment type="cofactor">
    <cofactor evidence="3">
        <name>Mg(2+)</name>
        <dbReference type="ChEBI" id="CHEBI:18420"/>
    </cofactor>
    <text evidence="3">Binds 2 magnesium ions per subunit.</text>
</comment>
<dbReference type="Gene3D" id="1.10.4080.10">
    <property type="entry name" value="ADP-ribosylation/Crystallin J1"/>
    <property type="match status" value="1"/>
</dbReference>
<evidence type="ECO:0000256" key="2">
    <source>
        <dbReference type="ARBA" id="ARBA00022801"/>
    </source>
</evidence>
<accession>A0A9D1H594</accession>
<name>A0A9D1H594_9FIRM</name>
<dbReference type="PANTHER" id="PTHR16222:SF24">
    <property type="entry name" value="ADP-RIBOSYLHYDROLASE ARH3"/>
    <property type="match status" value="1"/>
</dbReference>
<dbReference type="InterPro" id="IPR005502">
    <property type="entry name" value="Ribosyl_crysJ1"/>
</dbReference>
<proteinExistence type="inferred from homology"/>
<evidence type="ECO:0000313" key="5">
    <source>
        <dbReference type="Proteomes" id="UP000824165"/>
    </source>
</evidence>
<reference evidence="4" key="2">
    <citation type="journal article" date="2021" name="PeerJ">
        <title>Extensive microbial diversity within the chicken gut microbiome revealed by metagenomics and culture.</title>
        <authorList>
            <person name="Gilroy R."/>
            <person name="Ravi A."/>
            <person name="Getino M."/>
            <person name="Pursley I."/>
            <person name="Horton D.L."/>
            <person name="Alikhan N.F."/>
            <person name="Baker D."/>
            <person name="Gharbi K."/>
            <person name="Hall N."/>
            <person name="Watson M."/>
            <person name="Adriaenssens E.M."/>
            <person name="Foster-Nyarko E."/>
            <person name="Jarju S."/>
            <person name="Secka A."/>
            <person name="Antonio M."/>
            <person name="Oren A."/>
            <person name="Chaudhuri R.R."/>
            <person name="La Ragione R."/>
            <person name="Hildebrand F."/>
            <person name="Pallen M.J."/>
        </authorList>
    </citation>
    <scope>NUCLEOTIDE SEQUENCE</scope>
    <source>
        <strain evidence="4">CHK181-108</strain>
    </source>
</reference>
<feature type="binding site" evidence="3">
    <location>
        <position position="334"/>
    </location>
    <ligand>
        <name>Mg(2+)</name>
        <dbReference type="ChEBI" id="CHEBI:18420"/>
        <label>1</label>
    </ligand>
</feature>
<evidence type="ECO:0000256" key="1">
    <source>
        <dbReference type="ARBA" id="ARBA00010702"/>
    </source>
</evidence>
<comment type="caution">
    <text evidence="4">The sequence shown here is derived from an EMBL/GenBank/DDBJ whole genome shotgun (WGS) entry which is preliminary data.</text>
</comment>
<dbReference type="Proteomes" id="UP000824165">
    <property type="component" value="Unassembled WGS sequence"/>
</dbReference>
<keyword evidence="3" id="KW-0460">Magnesium</keyword>
<dbReference type="EMBL" id="DVLU01000094">
    <property type="protein sequence ID" value="HIT85962.1"/>
    <property type="molecule type" value="Genomic_DNA"/>
</dbReference>
<feature type="binding site" evidence="3">
    <location>
        <position position="78"/>
    </location>
    <ligand>
        <name>Mg(2+)</name>
        <dbReference type="ChEBI" id="CHEBI:18420"/>
        <label>1</label>
    </ligand>
</feature>
<dbReference type="Pfam" id="PF03747">
    <property type="entry name" value="ADP_ribosyl_GH"/>
    <property type="match status" value="1"/>
</dbReference>
<dbReference type="GO" id="GO:0016787">
    <property type="term" value="F:hydrolase activity"/>
    <property type="evidence" value="ECO:0007669"/>
    <property type="project" value="UniProtKB-KW"/>
</dbReference>
<protein>
    <submittedName>
        <fullName evidence="4">ADP-ribosylglycohydrolase family protein</fullName>
    </submittedName>
</protein>
<organism evidence="4 5">
    <name type="scientific">Candidatus Ornithomonoglobus intestinigallinarum</name>
    <dbReference type="NCBI Taxonomy" id="2840894"/>
    <lineage>
        <taxon>Bacteria</taxon>
        <taxon>Bacillati</taxon>
        <taxon>Bacillota</taxon>
        <taxon>Clostridia</taxon>
        <taxon>Candidatus Ornithomonoglobus</taxon>
    </lineage>
</organism>
<keyword evidence="3" id="KW-0479">Metal-binding</keyword>
<feature type="binding site" evidence="3">
    <location>
        <position position="76"/>
    </location>
    <ligand>
        <name>Mg(2+)</name>
        <dbReference type="ChEBI" id="CHEBI:18420"/>
        <label>1</label>
    </ligand>
</feature>
<comment type="similarity">
    <text evidence="1">Belongs to the ADP-ribosylglycohydrolase family.</text>
</comment>
<dbReference type="AlphaFoldDB" id="A0A9D1H594"/>
<sequence>MNFFRDEIKAQYDEVREAKRKQEPYLDKIKGSLIGGAAGDALGYAVEFLQDYRIFDKYGEQGITEYDLVNGAAQISDDTQMTLFTANAVLFADTRIAMRGIGGDPIMSAALCYLDWYATQSLSYKEGHTMIRYNGKGGMSWLLDVPELYALRAPGNTCLSALNALLNGNRRNDYIKEPMNNSKGCGGIMRIAPLGLHYHMEPKNTAYLDMTGAKMSAITHGHSLGYMPSAVLTHILNRIVYPNNDRLSLCEIILEACDTVKNLFKDDVNVNELITIIYKAIDLSKNEFDDLENIKQLGEGWVAEETLAIAIYCSLKYRNDFSKGIIAAVNHSGDSDSTGAVTGNILGALLGYSGIEDKWKKNLELHDVICEMAEDLCYGCHMSEYSDYYDEDWVRKYIKIHWKK</sequence>
<keyword evidence="2" id="KW-0378">Hydrolase</keyword>
<dbReference type="GO" id="GO:0046872">
    <property type="term" value="F:metal ion binding"/>
    <property type="evidence" value="ECO:0007669"/>
    <property type="project" value="UniProtKB-KW"/>
</dbReference>
<dbReference type="SUPFAM" id="SSF101478">
    <property type="entry name" value="ADP-ribosylglycohydrolase"/>
    <property type="match status" value="1"/>
</dbReference>
<feature type="binding site" evidence="3">
    <location>
        <position position="337"/>
    </location>
    <ligand>
        <name>Mg(2+)</name>
        <dbReference type="ChEBI" id="CHEBI:18420"/>
        <label>1</label>
    </ligand>
</feature>
<evidence type="ECO:0000313" key="4">
    <source>
        <dbReference type="EMBL" id="HIT85962.1"/>
    </source>
</evidence>
<evidence type="ECO:0000256" key="3">
    <source>
        <dbReference type="PIRSR" id="PIRSR605502-1"/>
    </source>
</evidence>
<dbReference type="InterPro" id="IPR050792">
    <property type="entry name" value="ADP-ribosylglycohydrolase"/>
</dbReference>
<dbReference type="PANTHER" id="PTHR16222">
    <property type="entry name" value="ADP-RIBOSYLGLYCOHYDROLASE"/>
    <property type="match status" value="1"/>
</dbReference>
<dbReference type="InterPro" id="IPR036705">
    <property type="entry name" value="Ribosyl_crysJ1_sf"/>
</dbReference>
<gene>
    <name evidence="4" type="ORF">IAA60_08705</name>
</gene>
<reference evidence="4" key="1">
    <citation type="submission" date="2020-10" db="EMBL/GenBank/DDBJ databases">
        <authorList>
            <person name="Gilroy R."/>
        </authorList>
    </citation>
    <scope>NUCLEOTIDE SEQUENCE</scope>
    <source>
        <strain evidence="4">CHK181-108</strain>
    </source>
</reference>